<keyword evidence="1" id="KW-0812">Transmembrane</keyword>
<feature type="transmembrane region" description="Helical" evidence="1">
    <location>
        <begin position="275"/>
        <end position="293"/>
    </location>
</feature>
<feature type="transmembrane region" description="Helical" evidence="1">
    <location>
        <begin position="96"/>
        <end position="120"/>
    </location>
</feature>
<accession>A0A917BEZ6</accession>
<feature type="transmembrane region" description="Helical" evidence="1">
    <location>
        <begin position="396"/>
        <end position="417"/>
    </location>
</feature>
<reference evidence="3" key="2">
    <citation type="submission" date="2020-09" db="EMBL/GenBank/DDBJ databases">
        <authorList>
            <person name="Sun Q."/>
            <person name="Zhou Y."/>
        </authorList>
    </citation>
    <scope>NUCLEOTIDE SEQUENCE</scope>
    <source>
        <strain evidence="3">CGMCC 1.16067</strain>
    </source>
</reference>
<reference evidence="3" key="1">
    <citation type="journal article" date="2014" name="Int. J. Syst. Evol. Microbiol.">
        <title>Complete genome sequence of Corynebacterium casei LMG S-19264T (=DSM 44701T), isolated from a smear-ripened cheese.</title>
        <authorList>
            <consortium name="US DOE Joint Genome Institute (JGI-PGF)"/>
            <person name="Walter F."/>
            <person name="Albersmeier A."/>
            <person name="Kalinowski J."/>
            <person name="Ruckert C."/>
        </authorList>
    </citation>
    <scope>NUCLEOTIDE SEQUENCE</scope>
    <source>
        <strain evidence="3">CGMCC 1.16067</strain>
    </source>
</reference>
<evidence type="ECO:0000256" key="1">
    <source>
        <dbReference type="SAM" id="Phobius"/>
    </source>
</evidence>
<keyword evidence="1" id="KW-0472">Membrane</keyword>
<gene>
    <name evidence="3" type="ORF">GCM10011519_12320</name>
</gene>
<evidence type="ECO:0000313" key="3">
    <source>
        <dbReference type="EMBL" id="GGF40193.1"/>
    </source>
</evidence>
<dbReference type="Pfam" id="PF07158">
    <property type="entry name" value="MatC_N"/>
    <property type="match status" value="1"/>
</dbReference>
<feature type="domain" description="Dicarboxylate carrier MatC N-terminal" evidence="2">
    <location>
        <begin position="4"/>
        <end position="147"/>
    </location>
</feature>
<comment type="caution">
    <text evidence="3">The sequence shown here is derived from an EMBL/GenBank/DDBJ whole genome shotgun (WGS) entry which is preliminary data.</text>
</comment>
<proteinExistence type="predicted"/>
<dbReference type="Proteomes" id="UP000649179">
    <property type="component" value="Unassembled WGS sequence"/>
</dbReference>
<name>A0A917BEZ6_9ACTN</name>
<keyword evidence="1" id="KW-1133">Transmembrane helix</keyword>
<evidence type="ECO:0000313" key="4">
    <source>
        <dbReference type="Proteomes" id="UP000649179"/>
    </source>
</evidence>
<dbReference type="AlphaFoldDB" id="A0A917BEZ6"/>
<keyword evidence="4" id="KW-1185">Reference proteome</keyword>
<feature type="transmembrane region" description="Helical" evidence="1">
    <location>
        <begin position="314"/>
        <end position="343"/>
    </location>
</feature>
<feature type="transmembrane region" description="Helical" evidence="1">
    <location>
        <begin position="31"/>
        <end position="49"/>
    </location>
</feature>
<feature type="transmembrane region" description="Helical" evidence="1">
    <location>
        <begin position="174"/>
        <end position="194"/>
    </location>
</feature>
<organism evidence="3 4">
    <name type="scientific">Marmoricola endophyticus</name>
    <dbReference type="NCBI Taxonomy" id="2040280"/>
    <lineage>
        <taxon>Bacteria</taxon>
        <taxon>Bacillati</taxon>
        <taxon>Actinomycetota</taxon>
        <taxon>Actinomycetes</taxon>
        <taxon>Propionibacteriales</taxon>
        <taxon>Nocardioidaceae</taxon>
        <taxon>Marmoricola</taxon>
    </lineage>
</organism>
<dbReference type="EMBL" id="BMKQ01000001">
    <property type="protein sequence ID" value="GGF40193.1"/>
    <property type="molecule type" value="Genomic_DNA"/>
</dbReference>
<feature type="transmembrane region" description="Helical" evidence="1">
    <location>
        <begin position="355"/>
        <end position="384"/>
    </location>
</feature>
<evidence type="ECO:0000259" key="2">
    <source>
        <dbReference type="Pfam" id="PF07158"/>
    </source>
</evidence>
<dbReference type="RefSeq" id="WP_188778989.1">
    <property type="nucleotide sequence ID" value="NZ_BMKQ01000001.1"/>
</dbReference>
<dbReference type="InterPro" id="IPR009827">
    <property type="entry name" value="MatC_N"/>
</dbReference>
<protein>
    <submittedName>
        <fullName evidence="3">Dicarboxylate carrier protein</fullName>
    </submittedName>
</protein>
<feature type="transmembrane region" description="Helical" evidence="1">
    <location>
        <begin position="227"/>
        <end position="245"/>
    </location>
</feature>
<sequence length="419" mass="43692">MSFPEVLSLVLLGVVLVFAIAQRINIGILALAAALPILALTGTSADTLYESFPGDLFVLIAGVSLLFAHLERSGALGRLVEVVYAAIGERRWLLPWAGFAIAAGMSTAGAFSTAPIAFLVPTIAAVSVRYKSSFLLSELAVIIGANSSGLSPLNPTGATVRTAADKFGVHYSTWGLWAVSFATAVVVVLVLQLIDRARRPSGRAYTVTPAPAEQPEAEGDRPPTPTYLWSTVVALVAFLVLVVAFKTDVGVTSMALGVLLQIAFRPDGRALLARVPWPSILLLCGLLTYLGLLQEIGTIDAIQDGLDHVGTGALLVILLSYLTVLLCCIESSTLGVLGLTVPLAATAFGNGPETFWVLAAVAVPAALMVMNPIHVAGTLVIANSALDEQDRLFRKLLGLAVTLAVIAPAVLVVPALITS</sequence>